<name>A0A433PFA1_9FUNG</name>
<dbReference type="GO" id="GO:0010212">
    <property type="term" value="P:response to ionizing radiation"/>
    <property type="evidence" value="ECO:0007669"/>
    <property type="project" value="TreeGrafter"/>
</dbReference>
<dbReference type="InterPro" id="IPR051231">
    <property type="entry name" value="SOSS-B"/>
</dbReference>
<comment type="caution">
    <text evidence="3">The sequence shown here is derived from an EMBL/GenBank/DDBJ whole genome shotgun (WGS) entry which is preliminary data.</text>
</comment>
<dbReference type="PANTHER" id="PTHR13356">
    <property type="entry name" value="OB FOLD NUCLEIC ACID BINDING PROTEIN-RELATED"/>
    <property type="match status" value="1"/>
</dbReference>
<evidence type="ECO:0000313" key="4">
    <source>
        <dbReference type="Proteomes" id="UP000274822"/>
    </source>
</evidence>
<dbReference type="Proteomes" id="UP000274822">
    <property type="component" value="Unassembled WGS sequence"/>
</dbReference>
<proteinExistence type="predicted"/>
<accession>A0A433PFA1</accession>
<evidence type="ECO:0000256" key="2">
    <source>
        <dbReference type="SAM" id="MobiDB-lite"/>
    </source>
</evidence>
<evidence type="ECO:0000313" key="3">
    <source>
        <dbReference type="EMBL" id="RUS16188.1"/>
    </source>
</evidence>
<organism evidence="3 4">
    <name type="scientific">Jimgerdemannia flammicorona</name>
    <dbReference type="NCBI Taxonomy" id="994334"/>
    <lineage>
        <taxon>Eukaryota</taxon>
        <taxon>Fungi</taxon>
        <taxon>Fungi incertae sedis</taxon>
        <taxon>Mucoromycota</taxon>
        <taxon>Mucoromycotina</taxon>
        <taxon>Endogonomycetes</taxon>
        <taxon>Endogonales</taxon>
        <taxon>Endogonaceae</taxon>
        <taxon>Jimgerdemannia</taxon>
    </lineage>
</organism>
<dbReference type="GO" id="GO:0044818">
    <property type="term" value="P:mitotic G2/M transition checkpoint"/>
    <property type="evidence" value="ECO:0007669"/>
    <property type="project" value="TreeGrafter"/>
</dbReference>
<feature type="region of interest" description="Disordered" evidence="2">
    <location>
        <begin position="281"/>
        <end position="306"/>
    </location>
</feature>
<feature type="compositionally biased region" description="Low complexity" evidence="2">
    <location>
        <begin position="150"/>
        <end position="166"/>
    </location>
</feature>
<dbReference type="Gene3D" id="2.40.50.140">
    <property type="entry name" value="Nucleic acid-binding proteins"/>
    <property type="match status" value="1"/>
</dbReference>
<keyword evidence="4" id="KW-1185">Reference proteome</keyword>
<gene>
    <name evidence="3" type="ORF">BC938DRAFT_476672</name>
</gene>
<reference evidence="3 4" key="1">
    <citation type="journal article" date="2018" name="New Phytol.">
        <title>Phylogenomics of Endogonaceae and evolution of mycorrhizas within Mucoromycota.</title>
        <authorList>
            <person name="Chang Y."/>
            <person name="Desiro A."/>
            <person name="Na H."/>
            <person name="Sandor L."/>
            <person name="Lipzen A."/>
            <person name="Clum A."/>
            <person name="Barry K."/>
            <person name="Grigoriev I.V."/>
            <person name="Martin F.M."/>
            <person name="Stajich J.E."/>
            <person name="Smith M.E."/>
            <person name="Bonito G."/>
            <person name="Spatafora J.W."/>
        </authorList>
    </citation>
    <scope>NUCLEOTIDE SEQUENCE [LARGE SCALE GENOMIC DNA]</scope>
    <source>
        <strain evidence="3 4">AD002</strain>
    </source>
</reference>
<dbReference type="GO" id="GO:0000724">
    <property type="term" value="P:double-strand break repair via homologous recombination"/>
    <property type="evidence" value="ECO:0007669"/>
    <property type="project" value="TreeGrafter"/>
</dbReference>
<protein>
    <recommendedName>
        <fullName evidence="5">OB domain-containing protein</fullName>
    </recommendedName>
</protein>
<dbReference type="AlphaFoldDB" id="A0A433PFA1"/>
<feature type="compositionally biased region" description="Basic and acidic residues" evidence="2">
    <location>
        <begin position="245"/>
        <end position="257"/>
    </location>
</feature>
<dbReference type="InterPro" id="IPR012340">
    <property type="entry name" value="NA-bd_OB-fold"/>
</dbReference>
<feature type="region of interest" description="Disordered" evidence="2">
    <location>
        <begin position="131"/>
        <end position="268"/>
    </location>
</feature>
<dbReference type="SUPFAM" id="SSF50249">
    <property type="entry name" value="Nucleic acid-binding proteins"/>
    <property type="match status" value="1"/>
</dbReference>
<dbReference type="PANTHER" id="PTHR13356:SF0">
    <property type="entry name" value="SOSS COMPLEX SUBUNIT B HOMOLOG"/>
    <property type="match status" value="1"/>
</dbReference>
<dbReference type="GO" id="GO:0003677">
    <property type="term" value="F:DNA binding"/>
    <property type="evidence" value="ECO:0007669"/>
    <property type="project" value="UniProtKB-KW"/>
</dbReference>
<evidence type="ECO:0008006" key="5">
    <source>
        <dbReference type="Google" id="ProtNLM"/>
    </source>
</evidence>
<sequence length="306" mass="34117">MAGLSILPIKEMKPMMRGFNCECIILYKDPNPTVTRNQDTIWKFTVADNTAAVTMLLWTEEGAYLRTGDIVRITNGVCPTICFLPSPVLTIYREAKVFSDEMHLTPARSGKIRRIGEDTMLFVEQPNMSQMEWVPNPRGGPMVTPLALAQQQQQQQQQQPQNPVQPTRGRPTSHHPAGLPSQKHQQRPIDPAAHPAPNPRDPRIRAGAGAIGAIPGPSTLPPTPRGGRGRRGGYQGSRRGSSHFQHHDFDRPGDSSRAKQLAQHPQEEFDAMLGIGNQRLKRQQVPMEQDTGLQKRHRIEYGSSLE</sequence>
<evidence type="ECO:0000256" key="1">
    <source>
        <dbReference type="ARBA" id="ARBA00023125"/>
    </source>
</evidence>
<dbReference type="EMBL" id="RBNJ01024589">
    <property type="protein sequence ID" value="RUS16188.1"/>
    <property type="molecule type" value="Genomic_DNA"/>
</dbReference>
<keyword evidence="1" id="KW-0238">DNA-binding</keyword>
<feature type="compositionally biased region" description="Low complexity" evidence="2">
    <location>
        <begin position="205"/>
        <end position="217"/>
    </location>
</feature>
<dbReference type="GO" id="GO:0070876">
    <property type="term" value="C:SOSS complex"/>
    <property type="evidence" value="ECO:0007669"/>
    <property type="project" value="TreeGrafter"/>
</dbReference>